<dbReference type="GO" id="GO:0004383">
    <property type="term" value="F:guanylate cyclase activity"/>
    <property type="evidence" value="ECO:0007669"/>
    <property type="project" value="UniProtKB-EC"/>
</dbReference>
<dbReference type="GO" id="GO:0001653">
    <property type="term" value="F:peptide receptor activity"/>
    <property type="evidence" value="ECO:0007669"/>
    <property type="project" value="TreeGrafter"/>
</dbReference>
<keyword evidence="5" id="KW-0732">Signal</keyword>
<protein>
    <recommendedName>
        <fullName evidence="3 15">Guanylate cyclase</fullName>
        <ecNumber evidence="3 15">4.6.1.2</ecNumber>
    </recommendedName>
</protein>
<name>A0A3P7K387_LITSI</name>
<dbReference type="InterPro" id="IPR001054">
    <property type="entry name" value="A/G_cyclase"/>
</dbReference>
<feature type="compositionally biased region" description="Polar residues" evidence="16">
    <location>
        <begin position="29"/>
        <end position="39"/>
    </location>
</feature>
<keyword evidence="9" id="KW-0472">Membrane</keyword>
<dbReference type="InterPro" id="IPR011009">
    <property type="entry name" value="Kinase-like_dom_sf"/>
</dbReference>
<keyword evidence="8" id="KW-0342">GTP-binding</keyword>
<evidence type="ECO:0000256" key="15">
    <source>
        <dbReference type="RuleBase" id="RU003431"/>
    </source>
</evidence>
<feature type="region of interest" description="Disordered" evidence="16">
    <location>
        <begin position="1"/>
        <end position="49"/>
    </location>
</feature>
<evidence type="ECO:0000256" key="10">
    <source>
        <dbReference type="ARBA" id="ARBA00023170"/>
    </source>
</evidence>
<evidence type="ECO:0000256" key="8">
    <source>
        <dbReference type="ARBA" id="ARBA00023134"/>
    </source>
</evidence>
<dbReference type="SMART" id="SM00044">
    <property type="entry name" value="CYCc"/>
    <property type="match status" value="1"/>
</dbReference>
<dbReference type="PANTHER" id="PTHR11920">
    <property type="entry name" value="GUANYLYL CYCLASE"/>
    <property type="match status" value="1"/>
</dbReference>
<feature type="domain" description="Protein kinase" evidence="17">
    <location>
        <begin position="66"/>
        <end position="359"/>
    </location>
</feature>
<dbReference type="Gene3D" id="1.10.510.10">
    <property type="entry name" value="Transferase(Phosphotransferase) domain 1"/>
    <property type="match status" value="1"/>
</dbReference>
<dbReference type="SUPFAM" id="SSF55073">
    <property type="entry name" value="Nucleotide cyclase"/>
    <property type="match status" value="1"/>
</dbReference>
<evidence type="ECO:0000256" key="2">
    <source>
        <dbReference type="ARBA" id="ARBA00004479"/>
    </source>
</evidence>
<keyword evidence="4" id="KW-0812">Transmembrane</keyword>
<dbReference type="InterPro" id="IPR029787">
    <property type="entry name" value="Nucleotide_cyclase"/>
</dbReference>
<keyword evidence="12 14" id="KW-0456">Lyase</keyword>
<dbReference type="EC" id="4.6.1.2" evidence="3 15"/>
<dbReference type="InterPro" id="IPR050401">
    <property type="entry name" value="Cyclic_nucleotide_synthase"/>
</dbReference>
<gene>
    <name evidence="19" type="ORF">NLS_LOCUS9552</name>
</gene>
<dbReference type="GO" id="GO:0004672">
    <property type="term" value="F:protein kinase activity"/>
    <property type="evidence" value="ECO:0007669"/>
    <property type="project" value="InterPro"/>
</dbReference>
<dbReference type="Gene3D" id="3.30.70.1230">
    <property type="entry name" value="Nucleotide cyclase"/>
    <property type="match status" value="1"/>
</dbReference>
<dbReference type="STRING" id="42156.A0A3P7K387"/>
<dbReference type="GO" id="GO:0004016">
    <property type="term" value="F:adenylate cyclase activity"/>
    <property type="evidence" value="ECO:0007669"/>
    <property type="project" value="TreeGrafter"/>
</dbReference>
<sequence>MDAILRSTPHATISEGVESNDYNDAESGQLPSPLSSVSNQKRKVPSDDDFDLHAKKSLSLRKRKLSFAGFSIGSGGSVETIQMQNNAQIYTKTANYMGTIVAVKNLNIDPKKYPKLDLTRSMLMEFKRIKDLQHDHITRFTGACVDCPHYCLVQEYCPKGSLEDILENEKIELDKMMKYSLLHDLVKGMYFLHNTFVGSHGKLKSSNCVVDSRFVLKVTDFGFHELHAMEDENVDEIGEHAFYKKKLWTAPEILRNPNAYRPNGTKAGDVYSFAIILHEMLFRKGAFYMADEPPPKEICERLQRIPAFDEELYRPEIPENALIDDQIEPNLINLMVSCWAEEFQERPDFAVIRKVVRSLNKSNETSNVVDNLLKRMEQYANNLEGLVEERTQEYLAEKQKVEDLLHQLLPRSVANQLISGCAVQAEAFESVTIYFSDIVGFTALSSMSTPMQVRETAFEFADPSCVVTLLNDLYMVFDGVVDNFKVYKVETIGDAYMVVSGLPERHNHHASQIAQMSLALLHKVKNFVIRHRPNEQLKLRIGIHSGPVVAGVVGCKMPRYCLFGDTVNTSSRMESTGLHKEDPGFNLVLRGEVEMKGKGKQITYWLKGYNDIRIPDFGPEFQ</sequence>
<dbReference type="OrthoDB" id="5803851at2759"/>
<evidence type="ECO:0000259" key="17">
    <source>
        <dbReference type="PROSITE" id="PS50011"/>
    </source>
</evidence>
<dbReference type="GO" id="GO:0005524">
    <property type="term" value="F:ATP binding"/>
    <property type="evidence" value="ECO:0007669"/>
    <property type="project" value="InterPro"/>
</dbReference>
<evidence type="ECO:0000313" key="19">
    <source>
        <dbReference type="EMBL" id="VDM91932.1"/>
    </source>
</evidence>
<evidence type="ECO:0000256" key="5">
    <source>
        <dbReference type="ARBA" id="ARBA00022729"/>
    </source>
</evidence>
<comment type="catalytic activity">
    <reaction evidence="1 15">
        <text>GTP = 3',5'-cyclic GMP + diphosphate</text>
        <dbReference type="Rhea" id="RHEA:13665"/>
        <dbReference type="ChEBI" id="CHEBI:33019"/>
        <dbReference type="ChEBI" id="CHEBI:37565"/>
        <dbReference type="ChEBI" id="CHEBI:57746"/>
        <dbReference type="EC" id="4.6.1.2"/>
    </reaction>
</comment>
<dbReference type="CDD" id="cd07302">
    <property type="entry name" value="CHD"/>
    <property type="match status" value="1"/>
</dbReference>
<dbReference type="GO" id="GO:0005525">
    <property type="term" value="F:GTP binding"/>
    <property type="evidence" value="ECO:0007669"/>
    <property type="project" value="UniProtKB-KW"/>
</dbReference>
<evidence type="ECO:0000256" key="4">
    <source>
        <dbReference type="ARBA" id="ARBA00022692"/>
    </source>
</evidence>
<dbReference type="InterPro" id="IPR000719">
    <property type="entry name" value="Prot_kinase_dom"/>
</dbReference>
<comment type="subcellular location">
    <subcellularLocation>
        <location evidence="2">Membrane</location>
        <topology evidence="2">Single-pass type I membrane protein</topology>
    </subcellularLocation>
</comment>
<dbReference type="Pfam" id="PF00211">
    <property type="entry name" value="Guanylate_cyc"/>
    <property type="match status" value="1"/>
</dbReference>
<dbReference type="PANTHER" id="PTHR11920:SF494">
    <property type="entry name" value="ATRIAL NATRIURETIC PEPTIDE RECEPTOR 2"/>
    <property type="match status" value="1"/>
</dbReference>
<dbReference type="FunFam" id="3.30.70.1230:FF:000004">
    <property type="entry name" value="Guanylate cyclase"/>
    <property type="match status" value="1"/>
</dbReference>
<dbReference type="EMBL" id="UYRX01001689">
    <property type="protein sequence ID" value="VDM91932.1"/>
    <property type="molecule type" value="Genomic_DNA"/>
</dbReference>
<dbReference type="GO" id="GO:0005886">
    <property type="term" value="C:plasma membrane"/>
    <property type="evidence" value="ECO:0007669"/>
    <property type="project" value="TreeGrafter"/>
</dbReference>
<keyword evidence="20" id="KW-1185">Reference proteome</keyword>
<dbReference type="SUPFAM" id="SSF56112">
    <property type="entry name" value="Protein kinase-like (PK-like)"/>
    <property type="match status" value="1"/>
</dbReference>
<dbReference type="Proteomes" id="UP000277928">
    <property type="component" value="Unassembled WGS sequence"/>
</dbReference>
<keyword evidence="6" id="KW-0547">Nucleotide-binding</keyword>
<evidence type="ECO:0000256" key="3">
    <source>
        <dbReference type="ARBA" id="ARBA00012202"/>
    </source>
</evidence>
<keyword evidence="11" id="KW-0325">Glycoprotein</keyword>
<evidence type="ECO:0000313" key="20">
    <source>
        <dbReference type="Proteomes" id="UP000277928"/>
    </source>
</evidence>
<dbReference type="InterPro" id="IPR018297">
    <property type="entry name" value="A/G_cyclase_CS"/>
</dbReference>
<evidence type="ECO:0000256" key="13">
    <source>
        <dbReference type="ARBA" id="ARBA00023293"/>
    </source>
</evidence>
<organism evidence="19 20">
    <name type="scientific">Litomosoides sigmodontis</name>
    <name type="common">Filarial nematode worm</name>
    <dbReference type="NCBI Taxonomy" id="42156"/>
    <lineage>
        <taxon>Eukaryota</taxon>
        <taxon>Metazoa</taxon>
        <taxon>Ecdysozoa</taxon>
        <taxon>Nematoda</taxon>
        <taxon>Chromadorea</taxon>
        <taxon>Rhabditida</taxon>
        <taxon>Spirurina</taxon>
        <taxon>Spiruromorpha</taxon>
        <taxon>Filarioidea</taxon>
        <taxon>Onchocercidae</taxon>
        <taxon>Litomosoides</taxon>
    </lineage>
</organism>
<evidence type="ECO:0000256" key="16">
    <source>
        <dbReference type="SAM" id="MobiDB-lite"/>
    </source>
</evidence>
<keyword evidence="13 15" id="KW-0141">cGMP biosynthesis</keyword>
<evidence type="ECO:0000256" key="12">
    <source>
        <dbReference type="ARBA" id="ARBA00023239"/>
    </source>
</evidence>
<dbReference type="AlphaFoldDB" id="A0A3P7K387"/>
<dbReference type="GO" id="GO:0035556">
    <property type="term" value="P:intracellular signal transduction"/>
    <property type="evidence" value="ECO:0007669"/>
    <property type="project" value="InterPro"/>
</dbReference>
<evidence type="ECO:0000256" key="1">
    <source>
        <dbReference type="ARBA" id="ARBA00001436"/>
    </source>
</evidence>
<comment type="similarity">
    <text evidence="14">Belongs to the adenylyl cyclase class-4/guanylyl cyclase family.</text>
</comment>
<dbReference type="OMA" id="SFHIRHR"/>
<keyword evidence="10" id="KW-0675">Receptor</keyword>
<dbReference type="GO" id="GO:0007168">
    <property type="term" value="P:receptor guanylyl cyclase signaling pathway"/>
    <property type="evidence" value="ECO:0007669"/>
    <property type="project" value="TreeGrafter"/>
</dbReference>
<dbReference type="Gene3D" id="6.10.250.780">
    <property type="match status" value="1"/>
</dbReference>
<keyword evidence="7" id="KW-1133">Transmembrane helix</keyword>
<proteinExistence type="inferred from homology"/>
<dbReference type="PROSITE" id="PS50011">
    <property type="entry name" value="PROTEIN_KINASE_DOM"/>
    <property type="match status" value="1"/>
</dbReference>
<evidence type="ECO:0000256" key="7">
    <source>
        <dbReference type="ARBA" id="ARBA00022989"/>
    </source>
</evidence>
<dbReference type="FunFam" id="1.10.510.10:FF:000420">
    <property type="entry name" value="Guanylate cyclase"/>
    <property type="match status" value="1"/>
</dbReference>
<evidence type="ECO:0000256" key="6">
    <source>
        <dbReference type="ARBA" id="ARBA00022741"/>
    </source>
</evidence>
<dbReference type="Pfam" id="PF07714">
    <property type="entry name" value="PK_Tyr_Ser-Thr"/>
    <property type="match status" value="1"/>
</dbReference>
<evidence type="ECO:0000256" key="9">
    <source>
        <dbReference type="ARBA" id="ARBA00023136"/>
    </source>
</evidence>
<evidence type="ECO:0000259" key="18">
    <source>
        <dbReference type="PROSITE" id="PS50125"/>
    </source>
</evidence>
<feature type="domain" description="Guanylate cyclase" evidence="18">
    <location>
        <begin position="432"/>
        <end position="574"/>
    </location>
</feature>
<accession>A0A3P7K387</accession>
<dbReference type="InterPro" id="IPR001245">
    <property type="entry name" value="Ser-Thr/Tyr_kinase_cat_dom"/>
</dbReference>
<evidence type="ECO:0000256" key="14">
    <source>
        <dbReference type="RuleBase" id="RU000405"/>
    </source>
</evidence>
<dbReference type="PROSITE" id="PS00452">
    <property type="entry name" value="GUANYLATE_CYCLASE_1"/>
    <property type="match status" value="1"/>
</dbReference>
<reference evidence="19 20" key="1">
    <citation type="submission" date="2018-08" db="EMBL/GenBank/DDBJ databases">
        <authorList>
            <person name="Laetsch R D."/>
            <person name="Stevens L."/>
            <person name="Kumar S."/>
            <person name="Blaxter L. M."/>
        </authorList>
    </citation>
    <scope>NUCLEOTIDE SEQUENCE [LARGE SCALE GENOMIC DNA]</scope>
</reference>
<dbReference type="PROSITE" id="PS50125">
    <property type="entry name" value="GUANYLATE_CYCLASE_2"/>
    <property type="match status" value="1"/>
</dbReference>
<evidence type="ECO:0000256" key="11">
    <source>
        <dbReference type="ARBA" id="ARBA00023180"/>
    </source>
</evidence>